<comment type="caution">
    <text evidence="1">The sequence shown here is derived from an EMBL/GenBank/DDBJ whole genome shotgun (WGS) entry which is preliminary data.</text>
</comment>
<dbReference type="PATRIC" id="fig|157838.3.peg.4799"/>
<keyword evidence="2" id="KW-1185">Reference proteome</keyword>
<organism evidence="1 2">
    <name type="scientific">Heyndrickxia shackletonii</name>
    <dbReference type="NCBI Taxonomy" id="157838"/>
    <lineage>
        <taxon>Bacteria</taxon>
        <taxon>Bacillati</taxon>
        <taxon>Bacillota</taxon>
        <taxon>Bacilli</taxon>
        <taxon>Bacillales</taxon>
        <taxon>Bacillaceae</taxon>
        <taxon>Heyndrickxia</taxon>
    </lineage>
</organism>
<name>A0A0Q3WS73_9BACI</name>
<reference evidence="1 2" key="1">
    <citation type="submission" date="2015-09" db="EMBL/GenBank/DDBJ databases">
        <title>Genome sequencing project for genomic taxonomy and phylogenomics of Bacillus-like bacteria.</title>
        <authorList>
            <person name="Liu B."/>
            <person name="Wang J."/>
            <person name="Zhu Y."/>
            <person name="Liu G."/>
            <person name="Chen Q."/>
            <person name="Chen Z."/>
            <person name="Lan J."/>
            <person name="Che J."/>
            <person name="Ge C."/>
            <person name="Shi H."/>
            <person name="Pan Z."/>
            <person name="Liu X."/>
        </authorList>
    </citation>
    <scope>NUCLEOTIDE SEQUENCE [LARGE SCALE GENOMIC DNA]</scope>
    <source>
        <strain evidence="1 2">LMG 18435</strain>
    </source>
</reference>
<protein>
    <submittedName>
        <fullName evidence="1">Uncharacterized protein</fullName>
    </submittedName>
</protein>
<dbReference type="Proteomes" id="UP000051888">
    <property type="component" value="Unassembled WGS sequence"/>
</dbReference>
<dbReference type="EMBL" id="LJJC01000015">
    <property type="protein sequence ID" value="KQL50331.1"/>
    <property type="molecule type" value="Genomic_DNA"/>
</dbReference>
<proteinExistence type="predicted"/>
<dbReference type="AlphaFoldDB" id="A0A0Q3WS73"/>
<evidence type="ECO:0000313" key="2">
    <source>
        <dbReference type="Proteomes" id="UP000051888"/>
    </source>
</evidence>
<evidence type="ECO:0000313" key="1">
    <source>
        <dbReference type="EMBL" id="KQL50331.1"/>
    </source>
</evidence>
<dbReference type="OrthoDB" id="9938029at2"/>
<gene>
    <name evidence="1" type="ORF">AN964_21900</name>
</gene>
<dbReference type="RefSeq" id="WP_055741930.1">
    <property type="nucleotide sequence ID" value="NZ_JAAIWL010000038.1"/>
</dbReference>
<sequence length="68" mass="7221">MNLKKALVGCTLTFSLVVGGLFVNGKAHSFAEPINGGKNVNSVHKLAEGESFPPIFPPPVKTRFIINA</sequence>
<accession>A0A0Q3WS73</accession>